<evidence type="ECO:0000256" key="12">
    <source>
        <dbReference type="ARBA" id="ARBA00022989"/>
    </source>
</evidence>
<feature type="transmembrane region" description="Helical" evidence="17">
    <location>
        <begin position="50"/>
        <end position="69"/>
    </location>
</feature>
<evidence type="ECO:0000256" key="15">
    <source>
        <dbReference type="ARBA" id="ARBA00048202"/>
    </source>
</evidence>
<evidence type="ECO:0000256" key="9">
    <source>
        <dbReference type="ARBA" id="ARBA00022692"/>
    </source>
</evidence>
<evidence type="ECO:0000256" key="1">
    <source>
        <dbReference type="ARBA" id="ARBA00003943"/>
    </source>
</evidence>
<keyword evidence="12 17" id="KW-1133">Transmembrane helix</keyword>
<evidence type="ECO:0000256" key="7">
    <source>
        <dbReference type="ARBA" id="ARBA00022475"/>
    </source>
</evidence>
<comment type="catalytic activity">
    <reaction evidence="15 16">
        <text>NAD(+) + NADPH + H(+)(in) = NADH + NADP(+) + H(+)(out)</text>
        <dbReference type="Rhea" id="RHEA:47992"/>
        <dbReference type="ChEBI" id="CHEBI:15378"/>
        <dbReference type="ChEBI" id="CHEBI:57540"/>
        <dbReference type="ChEBI" id="CHEBI:57783"/>
        <dbReference type="ChEBI" id="CHEBI:57945"/>
        <dbReference type="ChEBI" id="CHEBI:58349"/>
        <dbReference type="EC" id="7.1.1.1"/>
    </reaction>
</comment>
<dbReference type="EMBL" id="NRJG01000007">
    <property type="protein sequence ID" value="RIY40466.1"/>
    <property type="molecule type" value="Genomic_DNA"/>
</dbReference>
<evidence type="ECO:0000256" key="11">
    <source>
        <dbReference type="ARBA" id="ARBA00022967"/>
    </source>
</evidence>
<dbReference type="InterPro" id="IPR012136">
    <property type="entry name" value="NADH_DH_b"/>
</dbReference>
<dbReference type="AlphaFoldDB" id="A0A3A1YSJ1"/>
<evidence type="ECO:0000256" key="8">
    <source>
        <dbReference type="ARBA" id="ARBA00022519"/>
    </source>
</evidence>
<keyword evidence="8 16" id="KW-0997">Cell inner membrane</keyword>
<dbReference type="FunFam" id="3.40.50.1220:FF:000002">
    <property type="entry name" value="NAD(P) transhydrogenase subunit beta"/>
    <property type="match status" value="1"/>
</dbReference>
<feature type="transmembrane region" description="Helical" evidence="17">
    <location>
        <begin position="261"/>
        <end position="281"/>
    </location>
</feature>
<dbReference type="SUPFAM" id="SSF52467">
    <property type="entry name" value="DHS-like NAD/FAD-binding domain"/>
    <property type="match status" value="1"/>
</dbReference>
<dbReference type="GO" id="GO:0050661">
    <property type="term" value="F:NADP binding"/>
    <property type="evidence" value="ECO:0007669"/>
    <property type="project" value="InterPro"/>
</dbReference>
<keyword evidence="10 16" id="KW-0521">NADP</keyword>
<gene>
    <name evidence="19" type="primary">pntB</name>
    <name evidence="19" type="ORF">CKF58_00500</name>
</gene>
<feature type="transmembrane region" description="Helical" evidence="17">
    <location>
        <begin position="184"/>
        <end position="204"/>
    </location>
</feature>
<evidence type="ECO:0000256" key="4">
    <source>
        <dbReference type="ARBA" id="ARBA00011870"/>
    </source>
</evidence>
<evidence type="ECO:0000256" key="2">
    <source>
        <dbReference type="ARBA" id="ARBA00004429"/>
    </source>
</evidence>
<reference evidence="19 20" key="1">
    <citation type="submission" date="2017-08" db="EMBL/GenBank/DDBJ databases">
        <title>Reclassification of Bisgaard taxon 37 and 44.</title>
        <authorList>
            <person name="Christensen H."/>
        </authorList>
    </citation>
    <scope>NUCLEOTIDE SEQUENCE [LARGE SCALE GENOMIC DNA]</scope>
    <source>
        <strain evidence="19 20">111</strain>
    </source>
</reference>
<sequence length="482" mass="51846">MFTNKYLLGLLAAVALIVLFVPYNPIAMYLMAAVLIIVSVVRLSKHETAFSGNLIGFIGILLVIVTAFFETTYSKWLVAAIFLLVASLILGFHKAKTVAMTEIPQLVAVLNSISGFVACIIAVNDYNNHNFLNASDPAEQLILNNIHSILIVISLTVGIFTFVGSMIAFAKLSGYKVYRKHFSHPHYISLLLLVFLLVLAVWYLKLNSLFFVLLILVASGLLAYHVVSSIGAADMPVVISVLNSYSGWSTAATGFLLNSNILIIVGALIGASGSILSYIMCKAMNRSLINVLAGDFTVTTAAETPEGTIKESSPADVAQMLTNAQSVIIAPGYGLAVAQAQYPVSELVNLLQAKGIKVRFAIHPVAGRLPGHMNVLLAEANVDYDIVLGMDEINDDFEQTDVVLVIGANDTVNPAAETDPNSPIAGMPVLKVWNAQNVVVFKRSMASGYAGVPNPLFYRDNATMCFGDAKDTLLKINSEINK</sequence>
<feature type="domain" description="NADP transhydrogenase beta-like" evidence="18">
    <location>
        <begin position="27"/>
        <end position="477"/>
    </location>
</feature>
<feature type="transmembrane region" description="Helical" evidence="17">
    <location>
        <begin position="105"/>
        <end position="126"/>
    </location>
</feature>
<comment type="subcellular location">
    <subcellularLocation>
        <location evidence="2">Cell inner membrane</location>
        <topology evidence="2">Multi-pass membrane protein</topology>
    </subcellularLocation>
</comment>
<protein>
    <recommendedName>
        <fullName evidence="6 16">NAD(P) transhydrogenase subunit beta</fullName>
        <ecNumber evidence="5 16">7.1.1.1</ecNumber>
    </recommendedName>
    <alternativeName>
        <fullName evidence="16">Nicotinamide nucleotide transhydrogenase subunit beta</fullName>
    </alternativeName>
</protein>
<feature type="transmembrane region" description="Helical" evidence="17">
    <location>
        <begin position="6"/>
        <end position="38"/>
    </location>
</feature>
<feature type="transmembrane region" description="Helical" evidence="17">
    <location>
        <begin position="210"/>
        <end position="230"/>
    </location>
</feature>
<comment type="function">
    <text evidence="1 16">The transhydrogenation between NADH and NADP is coupled to respiration and ATP hydrolysis and functions as a proton pump across the membrane.</text>
</comment>
<dbReference type="Gene3D" id="3.40.50.1220">
    <property type="entry name" value="TPP-binding domain"/>
    <property type="match status" value="1"/>
</dbReference>
<evidence type="ECO:0000256" key="17">
    <source>
        <dbReference type="SAM" id="Phobius"/>
    </source>
</evidence>
<evidence type="ECO:0000313" key="20">
    <source>
        <dbReference type="Proteomes" id="UP000265916"/>
    </source>
</evidence>
<keyword evidence="19" id="KW-0560">Oxidoreductase</keyword>
<evidence type="ECO:0000256" key="3">
    <source>
        <dbReference type="ARBA" id="ARBA00007919"/>
    </source>
</evidence>
<dbReference type="GO" id="GO:0016491">
    <property type="term" value="F:oxidoreductase activity"/>
    <property type="evidence" value="ECO:0007669"/>
    <property type="project" value="UniProtKB-KW"/>
</dbReference>
<feature type="transmembrane region" description="Helical" evidence="17">
    <location>
        <begin position="146"/>
        <end position="172"/>
    </location>
</feature>
<dbReference type="InterPro" id="IPR034300">
    <property type="entry name" value="PNTB-like"/>
</dbReference>
<comment type="caution">
    <text evidence="19">The sequence shown here is derived from an EMBL/GenBank/DDBJ whole genome shotgun (WGS) entry which is preliminary data.</text>
</comment>
<evidence type="ECO:0000256" key="5">
    <source>
        <dbReference type="ARBA" id="ARBA00012943"/>
    </source>
</evidence>
<evidence type="ECO:0000259" key="18">
    <source>
        <dbReference type="Pfam" id="PF02233"/>
    </source>
</evidence>
<dbReference type="OrthoDB" id="9763786at2"/>
<keyword evidence="7 16" id="KW-1003">Cell membrane</keyword>
<dbReference type="InterPro" id="IPR029035">
    <property type="entry name" value="DHS-like_NAD/FAD-binding_dom"/>
</dbReference>
<organism evidence="19 20">
    <name type="scientific">Psittacicella hinzii</name>
    <dbReference type="NCBI Taxonomy" id="2028575"/>
    <lineage>
        <taxon>Bacteria</taxon>
        <taxon>Pseudomonadati</taxon>
        <taxon>Pseudomonadota</taxon>
        <taxon>Gammaproteobacteria</taxon>
        <taxon>Pasteurellales</taxon>
        <taxon>Psittacicellaceae</taxon>
        <taxon>Psittacicella</taxon>
    </lineage>
</organism>
<dbReference type="PANTHER" id="PTHR44758:SF1">
    <property type="entry name" value="NAD(P) TRANSHYDROGENASE SUBUNIT BETA"/>
    <property type="match status" value="1"/>
</dbReference>
<dbReference type="PIRSF" id="PIRSF000204">
    <property type="entry name" value="PNTB"/>
    <property type="match status" value="1"/>
</dbReference>
<accession>A0A3A1YSJ1</accession>
<feature type="transmembrane region" description="Helical" evidence="17">
    <location>
        <begin position="75"/>
        <end position="93"/>
    </location>
</feature>
<proteinExistence type="inferred from homology"/>
<keyword evidence="11 16" id="KW-1278">Translocase</keyword>
<comment type="subunit">
    <text evidence="4">Heterodimer of an alpha and a beta chain.</text>
</comment>
<evidence type="ECO:0000313" key="19">
    <source>
        <dbReference type="EMBL" id="RIY40466.1"/>
    </source>
</evidence>
<evidence type="ECO:0000256" key="13">
    <source>
        <dbReference type="ARBA" id="ARBA00023027"/>
    </source>
</evidence>
<keyword evidence="20" id="KW-1185">Reference proteome</keyword>
<evidence type="ECO:0000256" key="16">
    <source>
        <dbReference type="PIRNR" id="PIRNR000204"/>
    </source>
</evidence>
<evidence type="ECO:0000256" key="14">
    <source>
        <dbReference type="ARBA" id="ARBA00023136"/>
    </source>
</evidence>
<keyword evidence="14 16" id="KW-0472">Membrane</keyword>
<keyword evidence="13 16" id="KW-0520">NAD</keyword>
<evidence type="ECO:0000256" key="6">
    <source>
        <dbReference type="ARBA" id="ARBA00014581"/>
    </source>
</evidence>
<comment type="similarity">
    <text evidence="3 16">Belongs to the PNT beta subunit family.</text>
</comment>
<dbReference type="GO" id="GO:0008750">
    <property type="term" value="F:proton-translocating NAD(P)+ transhydrogenase activity"/>
    <property type="evidence" value="ECO:0007669"/>
    <property type="project" value="UniProtKB-EC"/>
</dbReference>
<evidence type="ECO:0000256" key="10">
    <source>
        <dbReference type="ARBA" id="ARBA00022857"/>
    </source>
</evidence>
<name>A0A3A1YSJ1_9GAMM</name>
<dbReference type="GO" id="GO:0005886">
    <property type="term" value="C:plasma membrane"/>
    <property type="evidence" value="ECO:0007669"/>
    <property type="project" value="UniProtKB-SubCell"/>
</dbReference>
<keyword evidence="9 17" id="KW-0812">Transmembrane</keyword>
<dbReference type="EC" id="7.1.1.1" evidence="5 16"/>
<dbReference type="PANTHER" id="PTHR44758">
    <property type="entry name" value="NAD(P) TRANSHYDROGENASE SUBUNIT BETA"/>
    <property type="match status" value="1"/>
</dbReference>
<dbReference type="Proteomes" id="UP000265916">
    <property type="component" value="Unassembled WGS sequence"/>
</dbReference>
<dbReference type="Pfam" id="PF02233">
    <property type="entry name" value="PNTB"/>
    <property type="match status" value="1"/>
</dbReference>